<evidence type="ECO:0000313" key="3">
    <source>
        <dbReference type="EMBL" id="WAH36497.1"/>
    </source>
</evidence>
<keyword evidence="4" id="KW-1185">Reference proteome</keyword>
<dbReference type="PANTHER" id="PTHR43000">
    <property type="entry name" value="DTDP-D-GLUCOSE 4,6-DEHYDRATASE-RELATED"/>
    <property type="match status" value="1"/>
</dbReference>
<dbReference type="InterPro" id="IPR036291">
    <property type="entry name" value="NAD(P)-bd_dom_sf"/>
</dbReference>
<accession>A0ABY6Z0X9</accession>
<dbReference type="Gene3D" id="3.40.50.720">
    <property type="entry name" value="NAD(P)-binding Rossmann-like Domain"/>
    <property type="match status" value="1"/>
</dbReference>
<dbReference type="RefSeq" id="WP_268043842.1">
    <property type="nucleotide sequence ID" value="NZ_CP104064.1"/>
</dbReference>
<name>A0ABY6Z0X9_9BACL</name>
<organism evidence="3 4">
    <name type="scientific">Alicyclobacillus dauci</name>
    <dbReference type="NCBI Taxonomy" id="1475485"/>
    <lineage>
        <taxon>Bacteria</taxon>
        <taxon>Bacillati</taxon>
        <taxon>Bacillota</taxon>
        <taxon>Bacilli</taxon>
        <taxon>Bacillales</taxon>
        <taxon>Alicyclobacillaceae</taxon>
        <taxon>Alicyclobacillus</taxon>
    </lineage>
</organism>
<sequence>MKILVTGGAGFIGSHVVKAYIEQGHDVVVVDNLSSGIQERIHPKAKFYFMDIRSKELNRVFDLERPDVVNHHAAQKSVPKSVEDPMYDAEYNVMGLLNILECARTYGVKKFIFVSSGGALGGDAAQIPTPETVQPVMISPYAIHKYIGEKYLHFYRVTYGLHYTVLRYANVYGPNQIADGECGVIPIFMNNLVEGRPSILFAYADQPKGTTRDYVYVHDVAKANVLALTKGDDQVLNIGTGTEVHTEDVYHLIADVLGSDIPLQRASERVGDVRRSVLDCTRAKEVLGWQPTTSLEEGIRQTLAWLEQQAR</sequence>
<dbReference type="Proteomes" id="UP001164803">
    <property type="component" value="Chromosome"/>
</dbReference>
<evidence type="ECO:0000256" key="1">
    <source>
        <dbReference type="ARBA" id="ARBA00007637"/>
    </source>
</evidence>
<evidence type="ECO:0000313" key="4">
    <source>
        <dbReference type="Proteomes" id="UP001164803"/>
    </source>
</evidence>
<feature type="domain" description="NAD-dependent epimerase/dehydratase" evidence="2">
    <location>
        <begin position="3"/>
        <end position="239"/>
    </location>
</feature>
<proteinExistence type="inferred from homology"/>
<protein>
    <submittedName>
        <fullName evidence="3">NAD-dependent epimerase/dehydratase family protein</fullName>
    </submittedName>
</protein>
<gene>
    <name evidence="3" type="ORF">NZD86_20175</name>
</gene>
<dbReference type="Pfam" id="PF01370">
    <property type="entry name" value="Epimerase"/>
    <property type="match status" value="1"/>
</dbReference>
<dbReference type="InterPro" id="IPR001509">
    <property type="entry name" value="Epimerase_deHydtase"/>
</dbReference>
<dbReference type="SUPFAM" id="SSF51735">
    <property type="entry name" value="NAD(P)-binding Rossmann-fold domains"/>
    <property type="match status" value="1"/>
</dbReference>
<dbReference type="EMBL" id="CP104064">
    <property type="protein sequence ID" value="WAH36497.1"/>
    <property type="molecule type" value="Genomic_DNA"/>
</dbReference>
<reference evidence="3" key="1">
    <citation type="submission" date="2022-08" db="EMBL/GenBank/DDBJ databases">
        <title>Alicyclobacillus dauci DSM2870, complete genome.</title>
        <authorList>
            <person name="Wang Q."/>
            <person name="Cai R."/>
            <person name="Wang Z."/>
        </authorList>
    </citation>
    <scope>NUCLEOTIDE SEQUENCE</scope>
    <source>
        <strain evidence="3">DSM 28700</strain>
    </source>
</reference>
<dbReference type="Gene3D" id="3.90.25.10">
    <property type="entry name" value="UDP-galactose 4-epimerase, domain 1"/>
    <property type="match status" value="1"/>
</dbReference>
<evidence type="ECO:0000259" key="2">
    <source>
        <dbReference type="Pfam" id="PF01370"/>
    </source>
</evidence>
<comment type="similarity">
    <text evidence="1">Belongs to the NAD(P)-dependent epimerase/dehydratase family.</text>
</comment>